<accession>A0A3B0RFR9</accession>
<dbReference type="PANTHER" id="PTHR42701:SF1">
    <property type="entry name" value="IMIDAZOLE GLYCEROL PHOSPHATE SYNTHASE SUBUNIT HISH"/>
    <property type="match status" value="1"/>
</dbReference>
<evidence type="ECO:0000256" key="3">
    <source>
        <dbReference type="ARBA" id="ARBA00022605"/>
    </source>
</evidence>
<dbReference type="PANTHER" id="PTHR42701">
    <property type="entry name" value="IMIDAZOLE GLYCEROL PHOSPHATE SYNTHASE SUBUNIT HISH"/>
    <property type="match status" value="1"/>
</dbReference>
<dbReference type="HAMAP" id="MF_00278">
    <property type="entry name" value="HisH"/>
    <property type="match status" value="1"/>
</dbReference>
<comment type="subunit">
    <text evidence="2">Heterodimer of HisH and HisF.</text>
</comment>
<evidence type="ECO:0000313" key="11">
    <source>
        <dbReference type="EMBL" id="VAV91790.1"/>
    </source>
</evidence>
<dbReference type="GO" id="GO:0000105">
    <property type="term" value="P:L-histidine biosynthetic process"/>
    <property type="evidence" value="ECO:0007669"/>
    <property type="project" value="UniProtKB-UniPathway"/>
</dbReference>
<dbReference type="EC" id="2.4.2.-" evidence="11"/>
<evidence type="ECO:0000256" key="5">
    <source>
        <dbReference type="ARBA" id="ARBA00022962"/>
    </source>
</evidence>
<evidence type="ECO:0000256" key="8">
    <source>
        <dbReference type="ARBA" id="ARBA00047838"/>
    </source>
</evidence>
<dbReference type="GO" id="GO:0016829">
    <property type="term" value="F:lyase activity"/>
    <property type="evidence" value="ECO:0007669"/>
    <property type="project" value="UniProtKB-KW"/>
</dbReference>
<feature type="domain" description="Glutamine amidotransferase" evidence="10">
    <location>
        <begin position="15"/>
        <end position="212"/>
    </location>
</feature>
<keyword evidence="11" id="KW-0808">Transferase</keyword>
<reference evidence="11" key="1">
    <citation type="submission" date="2018-06" db="EMBL/GenBank/DDBJ databases">
        <authorList>
            <person name="Zhirakovskaya E."/>
        </authorList>
    </citation>
    <scope>NUCLEOTIDE SEQUENCE</scope>
</reference>
<sequence length="216" mass="23638">MKITIVDYGSGNLRSAQKAFERAAYEDGLKADVLVTADPEQVAVADRIVLPGVGAFRDCRAGVQAIDGMREVLQEQVHAKGKPFFGICVGMQLMAERGLEGQQTSGFGWIKGQVEKISVSDPDLKIPHMGWNTLDVANPHPLLDGIHTGENGLHAYFVHSYHFRTERDDDCVASAQYGGQVTAMVARDNMVGTQFHPEKSQKLGLALISNFLKWTP</sequence>
<keyword evidence="3" id="KW-0028">Amino-acid biosynthesis</keyword>
<dbReference type="GO" id="GO:0000107">
    <property type="term" value="F:imidazoleglycerol-phosphate synthase activity"/>
    <property type="evidence" value="ECO:0007669"/>
    <property type="project" value="TreeGrafter"/>
</dbReference>
<dbReference type="InterPro" id="IPR029062">
    <property type="entry name" value="Class_I_gatase-like"/>
</dbReference>
<proteinExistence type="inferred from homology"/>
<dbReference type="GO" id="GO:0004359">
    <property type="term" value="F:glutaminase activity"/>
    <property type="evidence" value="ECO:0007669"/>
    <property type="project" value="UniProtKB-EC"/>
</dbReference>
<dbReference type="SUPFAM" id="SSF52317">
    <property type="entry name" value="Class I glutamine amidotransferase-like"/>
    <property type="match status" value="1"/>
</dbReference>
<organism evidence="11">
    <name type="scientific">hydrothermal vent metagenome</name>
    <dbReference type="NCBI Taxonomy" id="652676"/>
    <lineage>
        <taxon>unclassified sequences</taxon>
        <taxon>metagenomes</taxon>
        <taxon>ecological metagenomes</taxon>
    </lineage>
</organism>
<dbReference type="CDD" id="cd01748">
    <property type="entry name" value="GATase1_IGP_Synthase"/>
    <property type="match status" value="1"/>
</dbReference>
<keyword evidence="7" id="KW-0456">Lyase</keyword>
<protein>
    <submittedName>
        <fullName evidence="11">Imidazole glycerol phosphate synthase amidotransferase subunit</fullName>
        <ecNumber evidence="11">2.4.2.-</ecNumber>
    </submittedName>
</protein>
<dbReference type="PIRSF" id="PIRSF000495">
    <property type="entry name" value="Amidotransf_hisH"/>
    <property type="match status" value="1"/>
</dbReference>
<dbReference type="InterPro" id="IPR017926">
    <property type="entry name" value="GATASE"/>
</dbReference>
<comment type="pathway">
    <text evidence="1">Amino-acid biosynthesis; L-histidine biosynthesis; L-histidine from 5-phospho-alpha-D-ribose 1-diphosphate: step 5/9.</text>
</comment>
<evidence type="ECO:0000256" key="2">
    <source>
        <dbReference type="ARBA" id="ARBA00011152"/>
    </source>
</evidence>
<keyword evidence="5" id="KW-0315">Glutamine amidotransferase</keyword>
<evidence type="ECO:0000256" key="1">
    <source>
        <dbReference type="ARBA" id="ARBA00005091"/>
    </source>
</evidence>
<dbReference type="Pfam" id="PF00117">
    <property type="entry name" value="GATase"/>
    <property type="match status" value="1"/>
</dbReference>
<name>A0A3B0RFR9_9ZZZZ</name>
<evidence type="ECO:0000256" key="4">
    <source>
        <dbReference type="ARBA" id="ARBA00022801"/>
    </source>
</evidence>
<evidence type="ECO:0000256" key="7">
    <source>
        <dbReference type="ARBA" id="ARBA00023239"/>
    </source>
</evidence>
<comment type="catalytic activity">
    <reaction evidence="8">
        <text>5-[(5-phospho-1-deoxy-D-ribulos-1-ylimino)methylamino]-1-(5-phospho-beta-D-ribosyl)imidazole-4-carboxamide + L-glutamine = D-erythro-1-(imidazol-4-yl)glycerol 3-phosphate + 5-amino-1-(5-phospho-beta-D-ribosyl)imidazole-4-carboxamide + L-glutamate + H(+)</text>
        <dbReference type="Rhea" id="RHEA:24793"/>
        <dbReference type="ChEBI" id="CHEBI:15378"/>
        <dbReference type="ChEBI" id="CHEBI:29985"/>
        <dbReference type="ChEBI" id="CHEBI:58278"/>
        <dbReference type="ChEBI" id="CHEBI:58359"/>
        <dbReference type="ChEBI" id="CHEBI:58475"/>
        <dbReference type="ChEBI" id="CHEBI:58525"/>
        <dbReference type="EC" id="4.3.2.10"/>
    </reaction>
</comment>
<dbReference type="Gene3D" id="3.40.50.880">
    <property type="match status" value="1"/>
</dbReference>
<keyword evidence="6" id="KW-0368">Histidine biosynthesis</keyword>
<keyword evidence="11" id="KW-0328">Glycosyltransferase</keyword>
<gene>
    <name evidence="11" type="ORF">MNBD_ALPHA08-834</name>
</gene>
<evidence type="ECO:0000259" key="10">
    <source>
        <dbReference type="Pfam" id="PF00117"/>
    </source>
</evidence>
<dbReference type="PROSITE" id="PS51273">
    <property type="entry name" value="GATASE_TYPE_1"/>
    <property type="match status" value="1"/>
</dbReference>
<dbReference type="InterPro" id="IPR010139">
    <property type="entry name" value="Imidazole-glycPsynth_HisH"/>
</dbReference>
<evidence type="ECO:0000256" key="6">
    <source>
        <dbReference type="ARBA" id="ARBA00023102"/>
    </source>
</evidence>
<dbReference type="UniPathway" id="UPA00031">
    <property type="reaction ID" value="UER00010"/>
</dbReference>
<dbReference type="EMBL" id="UOEC01000093">
    <property type="protein sequence ID" value="VAV91790.1"/>
    <property type="molecule type" value="Genomic_DNA"/>
</dbReference>
<keyword evidence="4" id="KW-0378">Hydrolase</keyword>
<comment type="catalytic activity">
    <reaction evidence="9">
        <text>L-glutamine + H2O = L-glutamate + NH4(+)</text>
        <dbReference type="Rhea" id="RHEA:15889"/>
        <dbReference type="ChEBI" id="CHEBI:15377"/>
        <dbReference type="ChEBI" id="CHEBI:28938"/>
        <dbReference type="ChEBI" id="CHEBI:29985"/>
        <dbReference type="ChEBI" id="CHEBI:58359"/>
        <dbReference type="EC" id="3.5.1.2"/>
    </reaction>
</comment>
<dbReference type="NCBIfam" id="TIGR01855">
    <property type="entry name" value="IMP_synth_hisH"/>
    <property type="match status" value="1"/>
</dbReference>
<evidence type="ECO:0000256" key="9">
    <source>
        <dbReference type="ARBA" id="ARBA00049534"/>
    </source>
</evidence>
<dbReference type="AlphaFoldDB" id="A0A3B0RFR9"/>